<accession>A0A226D9J7</accession>
<feature type="transmembrane region" description="Helical" evidence="1">
    <location>
        <begin position="280"/>
        <end position="304"/>
    </location>
</feature>
<reference evidence="2 3" key="1">
    <citation type="submission" date="2015-12" db="EMBL/GenBank/DDBJ databases">
        <title>The genome of Folsomia candida.</title>
        <authorList>
            <person name="Faddeeva A."/>
            <person name="Derks M.F."/>
            <person name="Anvar Y."/>
            <person name="Smit S."/>
            <person name="Van Straalen N."/>
            <person name="Roelofs D."/>
        </authorList>
    </citation>
    <scope>NUCLEOTIDE SEQUENCE [LARGE SCALE GENOMIC DNA]</scope>
    <source>
        <strain evidence="2 3">VU population</strain>
        <tissue evidence="2">Whole body</tissue>
    </source>
</reference>
<proteinExistence type="predicted"/>
<keyword evidence="1" id="KW-0812">Transmembrane</keyword>
<gene>
    <name evidence="2" type="ORF">Fcan01_22780</name>
</gene>
<feature type="transmembrane region" description="Helical" evidence="1">
    <location>
        <begin position="189"/>
        <end position="212"/>
    </location>
</feature>
<feature type="transmembrane region" description="Helical" evidence="1">
    <location>
        <begin position="119"/>
        <end position="137"/>
    </location>
</feature>
<name>A0A226D9J7_FOLCA</name>
<comment type="caution">
    <text evidence="2">The sequence shown here is derived from an EMBL/GenBank/DDBJ whole genome shotgun (WGS) entry which is preliminary data.</text>
</comment>
<keyword evidence="1" id="KW-1133">Transmembrane helix</keyword>
<feature type="transmembrane region" description="Helical" evidence="1">
    <location>
        <begin position="157"/>
        <end position="177"/>
    </location>
</feature>
<keyword evidence="3" id="KW-1185">Reference proteome</keyword>
<protein>
    <submittedName>
        <fullName evidence="2">Uncharacterized protein</fullName>
    </submittedName>
</protein>
<feature type="transmembrane region" description="Helical" evidence="1">
    <location>
        <begin position="246"/>
        <end position="268"/>
    </location>
</feature>
<keyword evidence="1" id="KW-0472">Membrane</keyword>
<evidence type="ECO:0000313" key="2">
    <source>
        <dbReference type="EMBL" id="OXA42222.1"/>
    </source>
</evidence>
<feature type="transmembrane region" description="Helical" evidence="1">
    <location>
        <begin position="58"/>
        <end position="77"/>
    </location>
</feature>
<organism evidence="2 3">
    <name type="scientific">Folsomia candida</name>
    <name type="common">Springtail</name>
    <dbReference type="NCBI Taxonomy" id="158441"/>
    <lineage>
        <taxon>Eukaryota</taxon>
        <taxon>Metazoa</taxon>
        <taxon>Ecdysozoa</taxon>
        <taxon>Arthropoda</taxon>
        <taxon>Hexapoda</taxon>
        <taxon>Collembola</taxon>
        <taxon>Entomobryomorpha</taxon>
        <taxon>Isotomoidea</taxon>
        <taxon>Isotomidae</taxon>
        <taxon>Proisotominae</taxon>
        <taxon>Folsomia</taxon>
    </lineage>
</organism>
<dbReference type="EMBL" id="LNIX01000026">
    <property type="protein sequence ID" value="OXA42222.1"/>
    <property type="molecule type" value="Genomic_DNA"/>
</dbReference>
<sequence length="376" mass="41873">MSSKMGMIGQVVGRWGSFLNKCVAINYQTGINAILKGPTKLLGVVSTDTEFSPGDVCFAIISIFIVASNIPVFHFFAKTTGPRKYADILEAMVNLEKSLHEIILPKTYSFLRKRIQKSYTAVTSSINLVSFILDHVYPPVLFFVGFSSHNPLSIMVQRLIGSTGILPSYLIRILVGLETFIGLMMMTSTFTICVLLTTYGIVALYLWTLLIIPKNEEVQLDFHVAIKVHNRLGIMTKIHTEMAQNFIVTCLHHFITVLGSTVGMFILLTHLVKSDQVSILIIFIGIGAIVACTVTEFALISYLAKCSRASKEFILRMGRNHGGDKYRRKVIRSLLPNSTNLEVISSLDTLVNGLEMKYFLKFLDRVADSTITLLFG</sequence>
<dbReference type="AlphaFoldDB" id="A0A226D9J7"/>
<evidence type="ECO:0000256" key="1">
    <source>
        <dbReference type="SAM" id="Phobius"/>
    </source>
</evidence>
<dbReference type="Proteomes" id="UP000198287">
    <property type="component" value="Unassembled WGS sequence"/>
</dbReference>
<evidence type="ECO:0000313" key="3">
    <source>
        <dbReference type="Proteomes" id="UP000198287"/>
    </source>
</evidence>